<feature type="compositionally biased region" description="Polar residues" evidence="1">
    <location>
        <begin position="59"/>
        <end position="71"/>
    </location>
</feature>
<name>A0A919BU15_STRFL</name>
<proteinExistence type="predicted"/>
<comment type="caution">
    <text evidence="2">The sequence shown here is derived from an EMBL/GenBank/DDBJ whole genome shotgun (WGS) entry which is preliminary data.</text>
</comment>
<dbReference type="AlphaFoldDB" id="A0A919BU15"/>
<reference evidence="2" key="1">
    <citation type="journal article" date="2014" name="Int. J. Syst. Evol. Microbiol.">
        <title>Complete genome sequence of Corynebacterium casei LMG S-19264T (=DSM 44701T), isolated from a smear-ripened cheese.</title>
        <authorList>
            <consortium name="US DOE Joint Genome Institute (JGI-PGF)"/>
            <person name="Walter F."/>
            <person name="Albersmeier A."/>
            <person name="Kalinowski J."/>
            <person name="Ruckert C."/>
        </authorList>
    </citation>
    <scope>NUCLEOTIDE SEQUENCE</scope>
    <source>
        <strain evidence="2">JCM 4122</strain>
    </source>
</reference>
<evidence type="ECO:0000256" key="1">
    <source>
        <dbReference type="SAM" id="MobiDB-lite"/>
    </source>
</evidence>
<evidence type="ECO:0000313" key="2">
    <source>
        <dbReference type="EMBL" id="GHG13102.1"/>
    </source>
</evidence>
<sequence length="71" mass="7363">MSGSGDGTFFWEAMFARGTGAGDRPSIAQPTDIGPGAFAVQHRGHYPAAAIPGSFVSRPRTNPETTRASAI</sequence>
<organism evidence="2 3">
    <name type="scientific">Streptomyces filamentosus</name>
    <name type="common">Streptomyces roseosporus</name>
    <dbReference type="NCBI Taxonomy" id="67294"/>
    <lineage>
        <taxon>Bacteria</taxon>
        <taxon>Bacillati</taxon>
        <taxon>Actinomycetota</taxon>
        <taxon>Actinomycetes</taxon>
        <taxon>Kitasatosporales</taxon>
        <taxon>Streptomycetaceae</taxon>
        <taxon>Streptomyces</taxon>
    </lineage>
</organism>
<gene>
    <name evidence="2" type="ORF">GCM10017667_53510</name>
</gene>
<protein>
    <submittedName>
        <fullName evidence="2">Uncharacterized protein</fullName>
    </submittedName>
</protein>
<dbReference type="EMBL" id="BNBE01000002">
    <property type="protein sequence ID" value="GHG13102.1"/>
    <property type="molecule type" value="Genomic_DNA"/>
</dbReference>
<accession>A0A919BU15</accession>
<keyword evidence="3" id="KW-1185">Reference proteome</keyword>
<evidence type="ECO:0000313" key="3">
    <source>
        <dbReference type="Proteomes" id="UP000632849"/>
    </source>
</evidence>
<feature type="region of interest" description="Disordered" evidence="1">
    <location>
        <begin position="50"/>
        <end position="71"/>
    </location>
</feature>
<reference evidence="2" key="2">
    <citation type="submission" date="2020-09" db="EMBL/GenBank/DDBJ databases">
        <authorList>
            <person name="Sun Q."/>
            <person name="Ohkuma M."/>
        </authorList>
    </citation>
    <scope>NUCLEOTIDE SEQUENCE</scope>
    <source>
        <strain evidence="2">JCM 4122</strain>
    </source>
</reference>
<dbReference type="Proteomes" id="UP000632849">
    <property type="component" value="Unassembled WGS sequence"/>
</dbReference>